<dbReference type="EMBL" id="LR796243">
    <property type="protein sequence ID" value="CAB4130899.1"/>
    <property type="molecule type" value="Genomic_DNA"/>
</dbReference>
<accession>A0A6J5LGW0</accession>
<organism evidence="1">
    <name type="scientific">uncultured Caudovirales phage</name>
    <dbReference type="NCBI Taxonomy" id="2100421"/>
    <lineage>
        <taxon>Viruses</taxon>
        <taxon>Duplodnaviria</taxon>
        <taxon>Heunggongvirae</taxon>
        <taxon>Uroviricota</taxon>
        <taxon>Caudoviricetes</taxon>
        <taxon>Peduoviridae</taxon>
        <taxon>Maltschvirus</taxon>
        <taxon>Maltschvirus maltsch</taxon>
    </lineage>
</organism>
<protein>
    <recommendedName>
        <fullName evidence="3">Conjugal transfer protein TraR</fullName>
    </recommendedName>
</protein>
<evidence type="ECO:0008006" key="3">
    <source>
        <dbReference type="Google" id="ProtNLM"/>
    </source>
</evidence>
<dbReference type="EMBL" id="LR796293">
    <property type="protein sequence ID" value="CAB4135007.1"/>
    <property type="molecule type" value="Genomic_DNA"/>
</dbReference>
<proteinExistence type="predicted"/>
<reference evidence="1" key="1">
    <citation type="submission" date="2020-04" db="EMBL/GenBank/DDBJ databases">
        <authorList>
            <person name="Chiriac C."/>
            <person name="Salcher M."/>
            <person name="Ghai R."/>
            <person name="Kavagutti S V."/>
        </authorList>
    </citation>
    <scope>NUCLEOTIDE SEQUENCE</scope>
</reference>
<evidence type="ECO:0000313" key="2">
    <source>
        <dbReference type="EMBL" id="CAB4135007.1"/>
    </source>
</evidence>
<gene>
    <name evidence="1" type="ORF">UFOVP121_43</name>
    <name evidence="2" type="ORF">UFOVP277_48</name>
</gene>
<evidence type="ECO:0000313" key="1">
    <source>
        <dbReference type="EMBL" id="CAB4130899.1"/>
    </source>
</evidence>
<sequence length="61" mass="6789">MDDADRAQIDEEMQEEAKLRLRAANTYEIPAGTPGECDLCGEWSGRLIGGACAPCRDRYRL</sequence>
<name>A0A6J5LGW0_9CAUD</name>